<dbReference type="Pfam" id="PF06052">
    <property type="entry name" value="3-HAO"/>
    <property type="match status" value="1"/>
</dbReference>
<keyword evidence="3 7" id="KW-0479">Metal-binding</keyword>
<dbReference type="InterPro" id="IPR014710">
    <property type="entry name" value="RmlC-like_jellyroll"/>
</dbReference>
<feature type="binding site" evidence="7">
    <location>
        <position position="99"/>
    </location>
    <ligand>
        <name>Fe cation</name>
        <dbReference type="ChEBI" id="CHEBI:24875"/>
        <label>1</label>
        <note>catalytic</note>
    </ligand>
</feature>
<evidence type="ECO:0000256" key="1">
    <source>
        <dbReference type="ARBA" id="ARBA00002752"/>
    </source>
</evidence>
<feature type="binding site" evidence="7">
    <location>
        <position position="103"/>
    </location>
    <ligand>
        <name>substrate</name>
    </ligand>
</feature>
<evidence type="ECO:0000256" key="4">
    <source>
        <dbReference type="ARBA" id="ARBA00022964"/>
    </source>
</evidence>
<evidence type="ECO:0000256" key="8">
    <source>
        <dbReference type="SAM" id="MobiDB-lite"/>
    </source>
</evidence>
<keyword evidence="10" id="KW-1185">Reference proteome</keyword>
<dbReference type="PANTHER" id="PTHR15497">
    <property type="entry name" value="3-HYDROXYANTHRANILATE 3,4-DIOXYGENASE"/>
    <property type="match status" value="1"/>
</dbReference>
<evidence type="ECO:0000313" key="9">
    <source>
        <dbReference type="EMBL" id="NGO43554.1"/>
    </source>
</evidence>
<feature type="binding site" evidence="7">
    <location>
        <position position="132"/>
    </location>
    <ligand>
        <name>Fe cation</name>
        <dbReference type="ChEBI" id="CHEBI:24875"/>
        <label>2</label>
    </ligand>
</feature>
<feature type="binding site" evidence="7">
    <location>
        <position position="166"/>
    </location>
    <ligand>
        <name>Fe cation</name>
        <dbReference type="ChEBI" id="CHEBI:24875"/>
        <label>2</label>
    </ligand>
</feature>
<dbReference type="GO" id="GO:0000334">
    <property type="term" value="F:3-hydroxyanthranilate 3,4-dioxygenase activity"/>
    <property type="evidence" value="ECO:0007669"/>
    <property type="project" value="UniProtKB-EC"/>
</dbReference>
<feature type="binding site" evidence="7">
    <location>
        <position position="49"/>
    </location>
    <ligand>
        <name>O2</name>
        <dbReference type="ChEBI" id="CHEBI:15379"/>
    </ligand>
</feature>
<evidence type="ECO:0000256" key="3">
    <source>
        <dbReference type="ARBA" id="ARBA00022723"/>
    </source>
</evidence>
<feature type="binding site" evidence="7">
    <location>
        <position position="114"/>
    </location>
    <ligand>
        <name>substrate</name>
    </ligand>
</feature>
<dbReference type="RefSeq" id="WP_165340159.1">
    <property type="nucleotide sequence ID" value="NZ_JAAKZX010000041.1"/>
</dbReference>
<evidence type="ECO:0000256" key="6">
    <source>
        <dbReference type="ARBA" id="ARBA00023004"/>
    </source>
</evidence>
<dbReference type="CDD" id="cd06123">
    <property type="entry name" value="cupin_HAO"/>
    <property type="match status" value="1"/>
</dbReference>
<dbReference type="HAMAP" id="MF_00825">
    <property type="entry name" value="3_HAO"/>
    <property type="match status" value="1"/>
</dbReference>
<evidence type="ECO:0000256" key="2">
    <source>
        <dbReference type="ARBA" id="ARBA00022642"/>
    </source>
</evidence>
<comment type="pathway">
    <text evidence="7">Cofactor biosynthesis; NAD(+) biosynthesis; quinolinate from L-kynurenine: step 3/3.</text>
</comment>
<protein>
    <recommendedName>
        <fullName evidence="7">3-hydroxyanthranilate 3,4-dioxygenase</fullName>
        <ecNumber evidence="7">1.13.11.6</ecNumber>
    </recommendedName>
    <alternativeName>
        <fullName evidence="7">3-hydroxyanthranilate oxygenase</fullName>
        <shortName evidence="7">3-HAO</shortName>
    </alternativeName>
    <alternativeName>
        <fullName evidence="7">3-hydroxyanthranilic acid dioxygenase</fullName>
        <shortName evidence="7">HAD</shortName>
    </alternativeName>
</protein>
<dbReference type="EMBL" id="JAAKZX010000041">
    <property type="protein sequence ID" value="NGO43554.1"/>
    <property type="molecule type" value="Genomic_DNA"/>
</dbReference>
<feature type="binding site" evidence="7">
    <location>
        <position position="59"/>
    </location>
    <ligand>
        <name>Fe cation</name>
        <dbReference type="ChEBI" id="CHEBI:24875"/>
        <label>1</label>
        <note>catalytic</note>
    </ligand>
</feature>
<dbReference type="InterPro" id="IPR011051">
    <property type="entry name" value="RmlC_Cupin_sf"/>
</dbReference>
<name>A0ABX0DSV9_9ACTN</name>
<dbReference type="Gene3D" id="2.60.120.10">
    <property type="entry name" value="Jelly Rolls"/>
    <property type="match status" value="1"/>
</dbReference>
<dbReference type="PANTHER" id="PTHR15497:SF1">
    <property type="entry name" value="3-HYDROXYANTHRANILATE 3,4-DIOXYGENASE"/>
    <property type="match status" value="1"/>
</dbReference>
<comment type="similarity">
    <text evidence="7">Belongs to the 3-HAO family.</text>
</comment>
<proteinExistence type="inferred from homology"/>
<sequence>MSGNSPTTPFNLNAWIHANQHLLKPPVGNVQVWQDADLMVTLVGGPNRRTDFHDDPIEEFFYQLRGDMVLRVHEEDGKPPRDIAIREGDVFLVPAYMRHSPQRPEPGSIGLVVEFARPAGVRDAFEWYCMTCHHLVHRTEVQVQSIVEDLPPLFDAFYRDDTARTCPHCGAVHPGRDWPDALRPQTARTLGEASPPSAPAAPSTRQDS</sequence>
<evidence type="ECO:0000256" key="7">
    <source>
        <dbReference type="HAMAP-Rule" id="MF_00825"/>
    </source>
</evidence>
<feature type="binding site" evidence="7">
    <location>
        <position position="53"/>
    </location>
    <ligand>
        <name>Fe cation</name>
        <dbReference type="ChEBI" id="CHEBI:24875"/>
        <label>1</label>
        <note>catalytic</note>
    </ligand>
</feature>
<keyword evidence="4 7" id="KW-0223">Dioxygenase</keyword>
<comment type="cofactor">
    <cofactor evidence="7">
        <name>Fe(2+)</name>
        <dbReference type="ChEBI" id="CHEBI:29033"/>
    </cofactor>
    <text evidence="7">Binds 2 Fe(2+) ions per subunit.</text>
</comment>
<dbReference type="Proteomes" id="UP001518140">
    <property type="component" value="Unassembled WGS sequence"/>
</dbReference>
<comment type="function">
    <text evidence="1 7">Catalyzes the oxidative ring opening of 3-hydroxyanthranilate to 2-amino-3-carboxymuconate semialdehyde, which spontaneously cyclizes to quinolinate.</text>
</comment>
<dbReference type="NCBIfam" id="NF009763">
    <property type="entry name" value="PRK13264.1"/>
    <property type="match status" value="1"/>
</dbReference>
<accession>A0ABX0DSV9</accession>
<feature type="binding site" evidence="7">
    <location>
        <position position="129"/>
    </location>
    <ligand>
        <name>Fe cation</name>
        <dbReference type="ChEBI" id="CHEBI:24875"/>
        <label>2</label>
    </ligand>
</feature>
<comment type="catalytic activity">
    <reaction evidence="7">
        <text>3-hydroxyanthranilate + O2 = (2Z,4Z)-2-amino-3-carboxymuconate 6-semialdehyde</text>
        <dbReference type="Rhea" id="RHEA:17953"/>
        <dbReference type="ChEBI" id="CHEBI:15379"/>
        <dbReference type="ChEBI" id="CHEBI:36559"/>
        <dbReference type="ChEBI" id="CHEBI:77612"/>
        <dbReference type="EC" id="1.13.11.6"/>
    </reaction>
</comment>
<feature type="region of interest" description="Disordered" evidence="8">
    <location>
        <begin position="174"/>
        <end position="208"/>
    </location>
</feature>
<comment type="caution">
    <text evidence="9">The sequence shown here is derived from an EMBL/GenBank/DDBJ whole genome shotgun (WGS) entry which is preliminary data.</text>
</comment>
<feature type="binding site" evidence="7">
    <location>
        <position position="59"/>
    </location>
    <ligand>
        <name>substrate</name>
    </ligand>
</feature>
<evidence type="ECO:0000313" key="10">
    <source>
        <dbReference type="Proteomes" id="UP001518140"/>
    </source>
</evidence>
<evidence type="ECO:0000256" key="5">
    <source>
        <dbReference type="ARBA" id="ARBA00023002"/>
    </source>
</evidence>
<dbReference type="SUPFAM" id="SSF51182">
    <property type="entry name" value="RmlC-like cupins"/>
    <property type="match status" value="1"/>
</dbReference>
<dbReference type="InterPro" id="IPR010329">
    <property type="entry name" value="3hydroanth_dOase"/>
</dbReference>
<organism evidence="9 10">
    <name type="scientific">Streptomyces ureilyticus</name>
    <dbReference type="NCBI Taxonomy" id="1775131"/>
    <lineage>
        <taxon>Bacteria</taxon>
        <taxon>Bacillati</taxon>
        <taxon>Actinomycetota</taxon>
        <taxon>Actinomycetes</taxon>
        <taxon>Kitasatosporales</taxon>
        <taxon>Streptomycetaceae</taxon>
        <taxon>Streptomyces</taxon>
    </lineage>
</organism>
<keyword evidence="2 7" id="KW-0662">Pyridine nucleotide biosynthesis</keyword>
<keyword evidence="5 7" id="KW-0560">Oxidoreductase</keyword>
<dbReference type="EC" id="1.13.11.6" evidence="7"/>
<gene>
    <name evidence="7" type="primary">nbaC</name>
    <name evidence="9" type="ORF">G6048_15785</name>
</gene>
<dbReference type="NCBIfam" id="TIGR03037">
    <property type="entry name" value="anthran_nbaC"/>
    <property type="match status" value="1"/>
</dbReference>
<reference evidence="9 10" key="1">
    <citation type="submission" date="2020-02" db="EMBL/GenBank/DDBJ databases">
        <title>Whole-genome analyses of novel actinobacteria.</title>
        <authorList>
            <person name="Sahin N."/>
            <person name="Tokatli A."/>
        </authorList>
    </citation>
    <scope>NUCLEOTIDE SEQUENCE [LARGE SCALE GENOMIC DNA]</scope>
    <source>
        <strain evidence="9 10">YC419</strain>
    </source>
</reference>
<feature type="binding site" evidence="7">
    <location>
        <position position="169"/>
    </location>
    <ligand>
        <name>Fe cation</name>
        <dbReference type="ChEBI" id="CHEBI:24875"/>
        <label>2</label>
    </ligand>
</feature>
<keyword evidence="6 7" id="KW-0408">Iron</keyword>